<keyword evidence="3" id="KW-1185">Reference proteome</keyword>
<name>A0ABS8QQJ2_9PSED</name>
<comment type="caution">
    <text evidence="2">The sequence shown here is derived from an EMBL/GenBank/DDBJ whole genome shotgun (WGS) entry which is preliminary data.</text>
</comment>
<dbReference type="InterPro" id="IPR041667">
    <property type="entry name" value="Cupin_8"/>
</dbReference>
<dbReference type="SUPFAM" id="SSF51197">
    <property type="entry name" value="Clavaminate synthase-like"/>
    <property type="match status" value="1"/>
</dbReference>
<accession>A0ABS8QQJ2</accession>
<dbReference type="Gene3D" id="2.60.120.650">
    <property type="entry name" value="Cupin"/>
    <property type="match status" value="1"/>
</dbReference>
<dbReference type="PROSITE" id="PS51184">
    <property type="entry name" value="JMJC"/>
    <property type="match status" value="1"/>
</dbReference>
<dbReference type="InterPro" id="IPR050910">
    <property type="entry name" value="JMJD6_ArgDemeth/LysHydrox"/>
</dbReference>
<dbReference type="InterPro" id="IPR003347">
    <property type="entry name" value="JmjC_dom"/>
</dbReference>
<reference evidence="2 3" key="1">
    <citation type="journal article" date="2022" name="Int. J. Syst. Evol. Microbiol.">
        <title>Pseudomonas petroselini sp. nov., a pathogen causing bacterial rot of parsley in Japan.</title>
        <authorList>
            <person name="Sawada H."/>
            <person name="Fujikawa T."/>
            <person name="Osada S."/>
            <person name="Satou M."/>
        </authorList>
    </citation>
    <scope>NUCLEOTIDE SEQUENCE [LARGE SCALE GENOMIC DNA]</scope>
    <source>
        <strain evidence="2 3">MAFF 311096</strain>
    </source>
</reference>
<dbReference type="RefSeq" id="WP_231807953.1">
    <property type="nucleotide sequence ID" value="NZ_JAJOZG010000140.1"/>
</dbReference>
<protein>
    <submittedName>
        <fullName evidence="2">Cupin-like domain-containing protein</fullName>
    </submittedName>
</protein>
<sequence length="331" mass="37949">MSTSNKNITLLESIDASNAILFQKNYLMNEKPVILKGMGKDWTAIKRWSADFFRNTYGHVQVPVCYYKTKQQELYKNQVKIPLREYINLAENNISTYDNNVELPYLGGWIYHKEFPELLDDIDMTLPCFPDNWLYKLPSSISIPPTNLIIGYQHVSSPLHTDSFFVNSVLTMIVGEKKARMVSPSHTFAVSNGQDLFNPEIANHVFAQGAEIFEGTISAGDAFYIPPGWWHNVINCGFTIAVQNLHVDTHRFPLFEQQMRGFVLPILSKIENLGKDARKELFKAEKKSPPPLSHKIGGFIENEKNYIDFLEKSAKDSQDYLNNYYFKNSVS</sequence>
<gene>
    <name evidence="2" type="ORF">LRQ20_05965</name>
</gene>
<dbReference type="Proteomes" id="UP001154922">
    <property type="component" value="Unassembled WGS sequence"/>
</dbReference>
<dbReference type="EMBL" id="JAJOZI010000027">
    <property type="protein sequence ID" value="MCD7037876.1"/>
    <property type="molecule type" value="Genomic_DNA"/>
</dbReference>
<dbReference type="PANTHER" id="PTHR12480">
    <property type="entry name" value="ARGININE DEMETHYLASE AND LYSYL-HYDROXYLASE JMJD"/>
    <property type="match status" value="1"/>
</dbReference>
<evidence type="ECO:0000313" key="2">
    <source>
        <dbReference type="EMBL" id="MCD7037876.1"/>
    </source>
</evidence>
<feature type="domain" description="JmjC" evidence="1">
    <location>
        <begin position="115"/>
        <end position="268"/>
    </location>
</feature>
<evidence type="ECO:0000259" key="1">
    <source>
        <dbReference type="PROSITE" id="PS51184"/>
    </source>
</evidence>
<organism evidence="2 3">
    <name type="scientific">Pseudomonas petroselini</name>
    <dbReference type="NCBI Taxonomy" id="2899822"/>
    <lineage>
        <taxon>Bacteria</taxon>
        <taxon>Pseudomonadati</taxon>
        <taxon>Pseudomonadota</taxon>
        <taxon>Gammaproteobacteria</taxon>
        <taxon>Pseudomonadales</taxon>
        <taxon>Pseudomonadaceae</taxon>
        <taxon>Pseudomonas</taxon>
    </lineage>
</organism>
<reference evidence="2 3" key="2">
    <citation type="journal article" date="2023" name="Plant Pathol.">
        <title>Dismantling and reorganizing Pseudomonas marginalis sensu#lato.</title>
        <authorList>
            <person name="Sawada H."/>
            <person name="Fujikawa T."/>
            <person name="Satou M."/>
        </authorList>
    </citation>
    <scope>NUCLEOTIDE SEQUENCE [LARGE SCALE GENOMIC DNA]</scope>
    <source>
        <strain evidence="2 3">MAFF 311096</strain>
    </source>
</reference>
<evidence type="ECO:0000313" key="3">
    <source>
        <dbReference type="Proteomes" id="UP001154922"/>
    </source>
</evidence>
<dbReference type="Pfam" id="PF13621">
    <property type="entry name" value="Cupin_8"/>
    <property type="match status" value="1"/>
</dbReference>
<dbReference type="PANTHER" id="PTHR12480:SF6">
    <property type="entry name" value="2-OXOGLUTARATE AND IRON-DEPENDENT OXYGENASE JMJD4"/>
    <property type="match status" value="1"/>
</dbReference>
<proteinExistence type="predicted"/>